<dbReference type="Proteomes" id="UP000184501">
    <property type="component" value="Unassembled WGS sequence"/>
</dbReference>
<organism evidence="2 3">
    <name type="scientific">Streptoalloteichus hindustanus</name>
    <dbReference type="NCBI Taxonomy" id="2017"/>
    <lineage>
        <taxon>Bacteria</taxon>
        <taxon>Bacillati</taxon>
        <taxon>Actinomycetota</taxon>
        <taxon>Actinomycetes</taxon>
        <taxon>Pseudonocardiales</taxon>
        <taxon>Pseudonocardiaceae</taxon>
        <taxon>Streptoalloteichus</taxon>
    </lineage>
</organism>
<dbReference type="InterPro" id="IPR014710">
    <property type="entry name" value="RmlC-like_jellyroll"/>
</dbReference>
<dbReference type="InterPro" id="IPR039935">
    <property type="entry name" value="YML079W-like"/>
</dbReference>
<dbReference type="Pfam" id="PF06172">
    <property type="entry name" value="Cupin_5"/>
    <property type="match status" value="1"/>
</dbReference>
<evidence type="ECO:0000259" key="1">
    <source>
        <dbReference type="Pfam" id="PF06172"/>
    </source>
</evidence>
<gene>
    <name evidence="2" type="ORF">SAMN05444320_112105</name>
</gene>
<dbReference type="InterPro" id="IPR011051">
    <property type="entry name" value="RmlC_Cupin_sf"/>
</dbReference>
<dbReference type="PANTHER" id="PTHR33387">
    <property type="entry name" value="RMLC-LIKE JELLY ROLL FOLD PROTEIN"/>
    <property type="match status" value="1"/>
</dbReference>
<sequence length="154" mass="16869">MVNRTHPEAARIIAALGLLPLPTEGGHWAQTWRDEHGSAIYYLLAAPEFSALHRLAHPEVFAHHVGAPARMFLAHPDGRVEEPVLGPDIDAGQRPQVVVPAGTWQATETLGAWSLLGTFMAPPYTDDVVEFAAAADLVARYPEHAERIRRLSPF</sequence>
<name>A0A1M5LYK2_STRHI</name>
<dbReference type="AlphaFoldDB" id="A0A1M5LYK2"/>
<evidence type="ECO:0000313" key="2">
    <source>
        <dbReference type="EMBL" id="SHG70000.1"/>
    </source>
</evidence>
<feature type="domain" description="DUF985" evidence="1">
    <location>
        <begin position="11"/>
        <end position="131"/>
    </location>
</feature>
<proteinExistence type="predicted"/>
<evidence type="ECO:0000313" key="3">
    <source>
        <dbReference type="Proteomes" id="UP000184501"/>
    </source>
</evidence>
<keyword evidence="3" id="KW-1185">Reference proteome</keyword>
<dbReference type="Gene3D" id="2.60.120.10">
    <property type="entry name" value="Jelly Rolls"/>
    <property type="match status" value="1"/>
</dbReference>
<protein>
    <recommendedName>
        <fullName evidence="1">DUF985 domain-containing protein</fullName>
    </recommendedName>
</protein>
<reference evidence="2 3" key="1">
    <citation type="submission" date="2016-11" db="EMBL/GenBank/DDBJ databases">
        <authorList>
            <person name="Jaros S."/>
            <person name="Januszkiewicz K."/>
            <person name="Wedrychowicz H."/>
        </authorList>
    </citation>
    <scope>NUCLEOTIDE SEQUENCE [LARGE SCALE GENOMIC DNA]</scope>
    <source>
        <strain evidence="2 3">DSM 44523</strain>
    </source>
</reference>
<accession>A0A1M5LYK2</accession>
<dbReference type="InterPro" id="IPR009327">
    <property type="entry name" value="Cupin_DUF985"/>
</dbReference>
<dbReference type="EMBL" id="FQVN01000012">
    <property type="protein sequence ID" value="SHG70000.1"/>
    <property type="molecule type" value="Genomic_DNA"/>
</dbReference>
<dbReference type="PANTHER" id="PTHR33387:SF3">
    <property type="entry name" value="DUF985 DOMAIN-CONTAINING PROTEIN"/>
    <property type="match status" value="1"/>
</dbReference>
<dbReference type="CDD" id="cd06121">
    <property type="entry name" value="cupin_YML079wp"/>
    <property type="match status" value="1"/>
</dbReference>
<dbReference type="SUPFAM" id="SSF51182">
    <property type="entry name" value="RmlC-like cupins"/>
    <property type="match status" value="1"/>
</dbReference>